<dbReference type="GO" id="GO:0009249">
    <property type="term" value="P:protein lipoylation"/>
    <property type="evidence" value="ECO:0007669"/>
    <property type="project" value="InterPro"/>
</dbReference>
<feature type="active site" description="Acyl-thioester intermediate" evidence="5 7">
    <location>
        <position position="195"/>
    </location>
</feature>
<dbReference type="PIRSF" id="PIRSF016262">
    <property type="entry name" value="LPLase"/>
    <property type="match status" value="1"/>
</dbReference>
<dbReference type="EC" id="2.3.1.181" evidence="5 6"/>
<dbReference type="PROSITE" id="PS01313">
    <property type="entry name" value="LIPB"/>
    <property type="match status" value="1"/>
</dbReference>
<sequence length="247" mass="26376">MSERANHRTPPDDRAGRAGAAGRLALVRLGVDVPYEQAWELQRAVHARRAAEAIPDTCLLLEHAPVYTAGTRTSADERPADGTPVVDVDRGGKITWHGPGQLVAYPVVRLAGAREVTTFIRLLEDSLISVCADFGVTARRVTGRGGVWVPGDPALGVPDRAIGAIGIRVSRGVTMHGYALNCANDPTWFDRIVPCGIRGVGVTSLSAETGRRVTVDEVLPFAEKRLAEALGAQGLDVQEEDLLSGRF</sequence>
<evidence type="ECO:0000256" key="8">
    <source>
        <dbReference type="PIRSR" id="PIRSR016262-2"/>
    </source>
</evidence>
<dbReference type="EMBL" id="JACHBR010000001">
    <property type="protein sequence ID" value="MBB5629117.1"/>
    <property type="molecule type" value="Genomic_DNA"/>
</dbReference>
<dbReference type="Proteomes" id="UP000588112">
    <property type="component" value="Unassembled WGS sequence"/>
</dbReference>
<evidence type="ECO:0000313" key="10">
    <source>
        <dbReference type="EMBL" id="MBB5629117.1"/>
    </source>
</evidence>
<dbReference type="GO" id="GO:0033819">
    <property type="term" value="F:lipoyl(octanoyl) transferase activity"/>
    <property type="evidence" value="ECO:0007669"/>
    <property type="project" value="UniProtKB-EC"/>
</dbReference>
<keyword evidence="3 5" id="KW-0012">Acyltransferase</keyword>
<comment type="miscellaneous">
    <text evidence="5">In the reaction, the free carboxyl group of octanoic acid is attached via an amide linkage to the epsilon-amino group of a specific lysine residue of lipoyl domains of lipoate-dependent enzymes.</text>
</comment>
<organism evidence="10 11">
    <name type="scientific">Sphaerisporangium krabiense</name>
    <dbReference type="NCBI Taxonomy" id="763782"/>
    <lineage>
        <taxon>Bacteria</taxon>
        <taxon>Bacillati</taxon>
        <taxon>Actinomycetota</taxon>
        <taxon>Actinomycetes</taxon>
        <taxon>Streptosporangiales</taxon>
        <taxon>Streptosporangiaceae</taxon>
        <taxon>Sphaerisporangium</taxon>
    </lineage>
</organism>
<reference evidence="10 11" key="1">
    <citation type="submission" date="2020-08" db="EMBL/GenBank/DDBJ databases">
        <title>Sequencing the genomes of 1000 actinobacteria strains.</title>
        <authorList>
            <person name="Klenk H.-P."/>
        </authorList>
    </citation>
    <scope>NUCLEOTIDE SEQUENCE [LARGE SCALE GENOMIC DNA]</scope>
    <source>
        <strain evidence="10 11">DSM 45790</strain>
    </source>
</reference>
<dbReference type="CDD" id="cd16444">
    <property type="entry name" value="LipB"/>
    <property type="match status" value="1"/>
</dbReference>
<evidence type="ECO:0000256" key="1">
    <source>
        <dbReference type="ARBA" id="ARBA00004821"/>
    </source>
</evidence>
<evidence type="ECO:0000256" key="6">
    <source>
        <dbReference type="PIRNR" id="PIRNR016262"/>
    </source>
</evidence>
<dbReference type="InterPro" id="IPR000544">
    <property type="entry name" value="Octanoyltransferase"/>
</dbReference>
<dbReference type="HAMAP" id="MF_00013">
    <property type="entry name" value="LipB"/>
    <property type="match status" value="1"/>
</dbReference>
<evidence type="ECO:0000256" key="5">
    <source>
        <dbReference type="HAMAP-Rule" id="MF_00013"/>
    </source>
</evidence>
<dbReference type="NCBIfam" id="NF010925">
    <property type="entry name" value="PRK14345.1"/>
    <property type="match status" value="1"/>
</dbReference>
<evidence type="ECO:0000256" key="4">
    <source>
        <dbReference type="ARBA" id="ARBA00024732"/>
    </source>
</evidence>
<comment type="catalytic activity">
    <reaction evidence="5 6">
        <text>octanoyl-[ACP] + L-lysyl-[protein] = N(6)-octanoyl-L-lysyl-[protein] + holo-[ACP] + H(+)</text>
        <dbReference type="Rhea" id="RHEA:17665"/>
        <dbReference type="Rhea" id="RHEA-COMP:9636"/>
        <dbReference type="Rhea" id="RHEA-COMP:9685"/>
        <dbReference type="Rhea" id="RHEA-COMP:9752"/>
        <dbReference type="Rhea" id="RHEA-COMP:9928"/>
        <dbReference type="ChEBI" id="CHEBI:15378"/>
        <dbReference type="ChEBI" id="CHEBI:29969"/>
        <dbReference type="ChEBI" id="CHEBI:64479"/>
        <dbReference type="ChEBI" id="CHEBI:78463"/>
        <dbReference type="ChEBI" id="CHEBI:78809"/>
        <dbReference type="EC" id="2.3.1.181"/>
    </reaction>
</comment>
<comment type="function">
    <text evidence="4 5 6">Catalyzes the transfer of endogenously produced octanoic acid from octanoyl-acyl-carrier-protein onto the lipoyl domains of lipoate-dependent enzymes. Lipoyl-ACP can also act as a substrate although octanoyl-ACP is likely to be the physiological substrate.</text>
</comment>
<dbReference type="PANTHER" id="PTHR10993:SF7">
    <property type="entry name" value="LIPOYLTRANSFERASE 2, MITOCHONDRIAL-RELATED"/>
    <property type="match status" value="1"/>
</dbReference>
<dbReference type="UniPathway" id="UPA00538">
    <property type="reaction ID" value="UER00592"/>
</dbReference>
<dbReference type="InterPro" id="IPR045864">
    <property type="entry name" value="aa-tRNA-synth_II/BPL/LPL"/>
</dbReference>
<evidence type="ECO:0000259" key="9">
    <source>
        <dbReference type="PROSITE" id="PS51733"/>
    </source>
</evidence>
<feature type="binding site" evidence="5 8">
    <location>
        <begin position="164"/>
        <end position="166"/>
    </location>
    <ligand>
        <name>substrate</name>
    </ligand>
</feature>
<dbReference type="Gene3D" id="3.30.930.10">
    <property type="entry name" value="Bira Bifunctional Protein, Domain 2"/>
    <property type="match status" value="1"/>
</dbReference>
<dbReference type="NCBIfam" id="TIGR00214">
    <property type="entry name" value="lipB"/>
    <property type="match status" value="1"/>
</dbReference>
<feature type="binding site" evidence="5 8">
    <location>
        <begin position="90"/>
        <end position="97"/>
    </location>
    <ligand>
        <name>substrate</name>
    </ligand>
</feature>
<gene>
    <name evidence="5" type="primary">lipB</name>
    <name evidence="10" type="ORF">BJ981_004816</name>
</gene>
<evidence type="ECO:0000256" key="7">
    <source>
        <dbReference type="PIRSR" id="PIRSR016262-1"/>
    </source>
</evidence>
<evidence type="ECO:0000256" key="2">
    <source>
        <dbReference type="ARBA" id="ARBA00022679"/>
    </source>
</evidence>
<protein>
    <recommendedName>
        <fullName evidence="5 6">Octanoyltransferase</fullName>
        <ecNumber evidence="5 6">2.3.1.181</ecNumber>
    </recommendedName>
    <alternativeName>
        <fullName evidence="5">Lipoate-protein ligase B</fullName>
    </alternativeName>
    <alternativeName>
        <fullName evidence="5">Lipoyl/octanoyl transferase</fullName>
    </alternativeName>
    <alternativeName>
        <fullName evidence="5">Octanoyl-[acyl-carrier-protein]-protein N-octanoyltransferase</fullName>
    </alternativeName>
</protein>
<dbReference type="Pfam" id="PF21948">
    <property type="entry name" value="LplA-B_cat"/>
    <property type="match status" value="1"/>
</dbReference>
<dbReference type="InterPro" id="IPR020605">
    <property type="entry name" value="Octanoyltransferase_CS"/>
</dbReference>
<proteinExistence type="inferred from homology"/>
<name>A0A7W8Z819_9ACTN</name>
<comment type="caution">
    <text evidence="10">The sequence shown here is derived from an EMBL/GenBank/DDBJ whole genome shotgun (WGS) entry which is preliminary data.</text>
</comment>
<comment type="pathway">
    <text evidence="1 5 6">Protein modification; protein lipoylation via endogenous pathway; protein N(6)-(lipoyl)lysine from octanoyl-[acyl-carrier-protein]: step 1/2.</text>
</comment>
<dbReference type="SUPFAM" id="SSF55681">
    <property type="entry name" value="Class II aaRS and biotin synthetases"/>
    <property type="match status" value="1"/>
</dbReference>
<keyword evidence="2 5" id="KW-0808">Transferase</keyword>
<evidence type="ECO:0000256" key="3">
    <source>
        <dbReference type="ARBA" id="ARBA00023315"/>
    </source>
</evidence>
<evidence type="ECO:0000313" key="11">
    <source>
        <dbReference type="Proteomes" id="UP000588112"/>
    </source>
</evidence>
<dbReference type="InterPro" id="IPR004143">
    <property type="entry name" value="BPL_LPL_catalytic"/>
</dbReference>
<feature type="binding site" evidence="5 8">
    <location>
        <begin position="177"/>
        <end position="179"/>
    </location>
    <ligand>
        <name>substrate</name>
    </ligand>
</feature>
<keyword evidence="5" id="KW-0963">Cytoplasm</keyword>
<comment type="similarity">
    <text evidence="5 6">Belongs to the LipB family.</text>
</comment>
<dbReference type="AlphaFoldDB" id="A0A7W8Z819"/>
<comment type="caution">
    <text evidence="5">Lacks conserved residue(s) required for the propagation of feature annotation.</text>
</comment>
<comment type="subcellular location">
    <subcellularLocation>
        <location evidence="5">Cytoplasm</location>
    </subcellularLocation>
</comment>
<dbReference type="PROSITE" id="PS51733">
    <property type="entry name" value="BPL_LPL_CATALYTIC"/>
    <property type="match status" value="1"/>
</dbReference>
<dbReference type="PANTHER" id="PTHR10993">
    <property type="entry name" value="OCTANOYLTRANSFERASE"/>
    <property type="match status" value="1"/>
</dbReference>
<feature type="domain" description="BPL/LPL catalytic" evidence="9">
    <location>
        <begin position="52"/>
        <end position="234"/>
    </location>
</feature>
<dbReference type="GO" id="GO:0005737">
    <property type="term" value="C:cytoplasm"/>
    <property type="evidence" value="ECO:0007669"/>
    <property type="project" value="UniProtKB-SubCell"/>
</dbReference>
<accession>A0A7W8Z819</accession>
<keyword evidence="11" id="KW-1185">Reference proteome</keyword>